<feature type="signal peptide" evidence="1">
    <location>
        <begin position="1"/>
        <end position="17"/>
    </location>
</feature>
<dbReference type="GO" id="GO:0008081">
    <property type="term" value="F:phosphoric diester hydrolase activity"/>
    <property type="evidence" value="ECO:0007669"/>
    <property type="project" value="InterPro"/>
</dbReference>
<dbReference type="PANTHER" id="PTHR13593">
    <property type="match status" value="1"/>
</dbReference>
<feature type="chain" id="PRO_5002527288" evidence="1">
    <location>
        <begin position="18"/>
        <end position="321"/>
    </location>
</feature>
<dbReference type="GO" id="GO:0006629">
    <property type="term" value="P:lipid metabolic process"/>
    <property type="evidence" value="ECO:0007669"/>
    <property type="project" value="InterPro"/>
</dbReference>
<evidence type="ECO:0000259" key="2">
    <source>
        <dbReference type="SMART" id="SM00148"/>
    </source>
</evidence>
<evidence type="ECO:0000313" key="3">
    <source>
        <dbReference type="EMBL" id="KKF92675.1"/>
    </source>
</evidence>
<protein>
    <submittedName>
        <fullName evidence="3">1-phosphatidylinositol phosphodiesterase</fullName>
        <ecNumber evidence="3">4.6.1.13</ecNumber>
    </submittedName>
</protein>
<dbReference type="InterPro" id="IPR051057">
    <property type="entry name" value="PI-PLC_domain"/>
</dbReference>
<dbReference type="SMART" id="SM00148">
    <property type="entry name" value="PLCXc"/>
    <property type="match status" value="1"/>
</dbReference>
<evidence type="ECO:0000256" key="1">
    <source>
        <dbReference type="SAM" id="SignalP"/>
    </source>
</evidence>
<dbReference type="EMBL" id="LBBL01000353">
    <property type="protein sequence ID" value="KKF92675.1"/>
    <property type="molecule type" value="Genomic_DNA"/>
</dbReference>
<reference evidence="3 4" key="1">
    <citation type="submission" date="2015-04" db="EMBL/GenBank/DDBJ databases">
        <title>Genome sequence of Ceratocystis platani, a major pathogen of plane trees.</title>
        <authorList>
            <person name="Belbahri L."/>
        </authorList>
    </citation>
    <scope>NUCLEOTIDE SEQUENCE [LARGE SCALE GENOMIC DNA]</scope>
    <source>
        <strain evidence="3 4">CFO</strain>
    </source>
</reference>
<dbReference type="Gene3D" id="3.20.20.190">
    <property type="entry name" value="Phosphatidylinositol (PI) phosphodiesterase"/>
    <property type="match status" value="1"/>
</dbReference>
<dbReference type="GO" id="GO:0004436">
    <property type="term" value="F:phosphatidylinositol diacylglycerol-lyase activity"/>
    <property type="evidence" value="ECO:0007669"/>
    <property type="project" value="UniProtKB-EC"/>
</dbReference>
<comment type="caution">
    <text evidence="3">The sequence shown here is derived from an EMBL/GenBank/DDBJ whole genome shotgun (WGS) entry which is preliminary data.</text>
</comment>
<name>A0A0F8B033_CERFI</name>
<keyword evidence="4" id="KW-1185">Reference proteome</keyword>
<keyword evidence="3" id="KW-0456">Lyase</keyword>
<proteinExistence type="predicted"/>
<feature type="domain" description="Phosphatidylinositol-specific phospholipase C X" evidence="2">
    <location>
        <begin position="45"/>
        <end position="191"/>
    </location>
</feature>
<dbReference type="Proteomes" id="UP000034841">
    <property type="component" value="Unassembled WGS sequence"/>
</dbReference>
<dbReference type="Pfam" id="PF00388">
    <property type="entry name" value="PI-PLC-X"/>
    <property type="match status" value="1"/>
</dbReference>
<dbReference type="SUPFAM" id="SSF51695">
    <property type="entry name" value="PLC-like phosphodiesterases"/>
    <property type="match status" value="1"/>
</dbReference>
<dbReference type="EC" id="4.6.1.13" evidence="3"/>
<accession>A0A0F8B033</accession>
<organism evidence="3 4">
    <name type="scientific">Ceratocystis fimbriata f. sp. platani</name>
    <dbReference type="NCBI Taxonomy" id="88771"/>
    <lineage>
        <taxon>Eukaryota</taxon>
        <taxon>Fungi</taxon>
        <taxon>Dikarya</taxon>
        <taxon>Ascomycota</taxon>
        <taxon>Pezizomycotina</taxon>
        <taxon>Sordariomycetes</taxon>
        <taxon>Hypocreomycetidae</taxon>
        <taxon>Microascales</taxon>
        <taxon>Ceratocystidaceae</taxon>
        <taxon>Ceratocystis</taxon>
    </lineage>
</organism>
<dbReference type="OrthoDB" id="1046782at2759"/>
<dbReference type="PANTHER" id="PTHR13593:SF113">
    <property type="entry name" value="SI:DKEY-266F7.9"/>
    <property type="match status" value="1"/>
</dbReference>
<keyword evidence="1" id="KW-0732">Signal</keyword>
<dbReference type="AlphaFoldDB" id="A0A0F8B033"/>
<evidence type="ECO:0000313" key="4">
    <source>
        <dbReference type="Proteomes" id="UP000034841"/>
    </source>
</evidence>
<dbReference type="PROSITE" id="PS50007">
    <property type="entry name" value="PIPLC_X_DOMAIN"/>
    <property type="match status" value="1"/>
</dbReference>
<sequence length="321" mass="36118">MRFSLLVALACLAVSHAAEYRGIRDVWSFDVGDGKNSDWMDEIADGTPLSSLSIPGSHNSLTYNLPNSLTQTQNTFLSEQLRGGIRYIDIICKYTDDDIQVYYGRYEPHFNLAFVLDRLFDFLDTHPRETILLRIRSGDHSKTFLESFDKHFAAGTELGDRAVQRVYYKDDGITAAPTLGELRGKVFILQDFETERPGHYGLPWNSKTVDVYNHKSPIRGLFITWKWKGVESHLSEAPSPDSNKLRITHTTASGSVSPINLAAKVNPEVGMNGLLGQYLQNHDNACYGIIVMDFPGQYLVYNIIGLNDKHRVSKPSSSKHD</sequence>
<gene>
    <name evidence="3" type="primary">plcA_17</name>
    <name evidence="3" type="ORF">CFO_g4973</name>
</gene>
<dbReference type="InterPro" id="IPR000909">
    <property type="entry name" value="PLipase_C_PInositol-sp_X_dom"/>
</dbReference>
<dbReference type="InterPro" id="IPR017946">
    <property type="entry name" value="PLC-like_Pdiesterase_TIM-brl"/>
</dbReference>